<comment type="caution">
    <text evidence="1">The sequence shown here is derived from an EMBL/GenBank/DDBJ whole genome shotgun (WGS) entry which is preliminary data.</text>
</comment>
<reference evidence="1" key="1">
    <citation type="submission" date="2020-11" db="EMBL/GenBank/DDBJ databases">
        <authorList>
            <consortium name="DOE Joint Genome Institute"/>
            <person name="Ahrendt S."/>
            <person name="Riley R."/>
            <person name="Andreopoulos W."/>
            <person name="Labutti K."/>
            <person name="Pangilinan J."/>
            <person name="Ruiz-Duenas F.J."/>
            <person name="Barrasa J.M."/>
            <person name="Sanchez-Garcia M."/>
            <person name="Camarero S."/>
            <person name="Miyauchi S."/>
            <person name="Serrano A."/>
            <person name="Linde D."/>
            <person name="Babiker R."/>
            <person name="Drula E."/>
            <person name="Ayuso-Fernandez I."/>
            <person name="Pacheco R."/>
            <person name="Padilla G."/>
            <person name="Ferreira P."/>
            <person name="Barriuso J."/>
            <person name="Kellner H."/>
            <person name="Castanera R."/>
            <person name="Alfaro M."/>
            <person name="Ramirez L."/>
            <person name="Pisabarro A.G."/>
            <person name="Kuo A."/>
            <person name="Tritt A."/>
            <person name="Lipzen A."/>
            <person name="He G."/>
            <person name="Yan M."/>
            <person name="Ng V."/>
            <person name="Cullen D."/>
            <person name="Martin F."/>
            <person name="Rosso M.-N."/>
            <person name="Henrissat B."/>
            <person name="Hibbett D."/>
            <person name="Martinez A.T."/>
            <person name="Grigoriev I.V."/>
        </authorList>
    </citation>
    <scope>NUCLEOTIDE SEQUENCE</scope>
    <source>
        <strain evidence="1">AH 40177</strain>
    </source>
</reference>
<protein>
    <submittedName>
        <fullName evidence="1">Uncharacterized protein</fullName>
    </submittedName>
</protein>
<evidence type="ECO:0000313" key="1">
    <source>
        <dbReference type="EMBL" id="KAF9063896.1"/>
    </source>
</evidence>
<keyword evidence="2" id="KW-1185">Reference proteome</keyword>
<dbReference type="AlphaFoldDB" id="A0A9P5PIA1"/>
<feature type="non-terminal residue" evidence="1">
    <location>
        <position position="62"/>
    </location>
</feature>
<proteinExistence type="predicted"/>
<gene>
    <name evidence="1" type="ORF">BDP27DRAFT_1150703</name>
</gene>
<name>A0A9P5PIA1_9AGAR</name>
<dbReference type="Proteomes" id="UP000772434">
    <property type="component" value="Unassembled WGS sequence"/>
</dbReference>
<accession>A0A9P5PIA1</accession>
<evidence type="ECO:0000313" key="2">
    <source>
        <dbReference type="Proteomes" id="UP000772434"/>
    </source>
</evidence>
<organism evidence="1 2">
    <name type="scientific">Rhodocollybia butyracea</name>
    <dbReference type="NCBI Taxonomy" id="206335"/>
    <lineage>
        <taxon>Eukaryota</taxon>
        <taxon>Fungi</taxon>
        <taxon>Dikarya</taxon>
        <taxon>Basidiomycota</taxon>
        <taxon>Agaricomycotina</taxon>
        <taxon>Agaricomycetes</taxon>
        <taxon>Agaricomycetidae</taxon>
        <taxon>Agaricales</taxon>
        <taxon>Marasmiineae</taxon>
        <taxon>Omphalotaceae</taxon>
        <taxon>Rhodocollybia</taxon>
    </lineage>
</organism>
<dbReference type="OrthoDB" id="2727133at2759"/>
<dbReference type="EMBL" id="JADNRY010000136">
    <property type="protein sequence ID" value="KAF9063896.1"/>
    <property type="molecule type" value="Genomic_DNA"/>
</dbReference>
<sequence length="62" mass="6840">MLIYRGKLDFDSGHVAKNEGITVVFPLQFGIGDPAYTIWQWTKASDGASKVNCFNNGFVNSL</sequence>